<dbReference type="EMBL" id="CAMXCT030005302">
    <property type="protein sequence ID" value="CAL4799281.1"/>
    <property type="molecule type" value="Genomic_DNA"/>
</dbReference>
<evidence type="ECO:0000313" key="2">
    <source>
        <dbReference type="EMBL" id="CAL4799281.1"/>
    </source>
</evidence>
<protein>
    <submittedName>
        <fullName evidence="2">Pyridoxal reductase, chloroplastic</fullName>
    </submittedName>
</protein>
<dbReference type="InterPro" id="IPR036034">
    <property type="entry name" value="PDZ_sf"/>
</dbReference>
<evidence type="ECO:0000313" key="1">
    <source>
        <dbReference type="EMBL" id="CAI4011969.1"/>
    </source>
</evidence>
<proteinExistence type="predicted"/>
<keyword evidence="3" id="KW-1185">Reference proteome</keyword>
<reference evidence="2 3" key="2">
    <citation type="submission" date="2024-05" db="EMBL/GenBank/DDBJ databases">
        <authorList>
            <person name="Chen Y."/>
            <person name="Shah S."/>
            <person name="Dougan E. K."/>
            <person name="Thang M."/>
            <person name="Chan C."/>
        </authorList>
    </citation>
    <scope>NUCLEOTIDE SEQUENCE [LARGE SCALE GENOMIC DNA]</scope>
</reference>
<organism evidence="1">
    <name type="scientific">Cladocopium goreaui</name>
    <dbReference type="NCBI Taxonomy" id="2562237"/>
    <lineage>
        <taxon>Eukaryota</taxon>
        <taxon>Sar</taxon>
        <taxon>Alveolata</taxon>
        <taxon>Dinophyceae</taxon>
        <taxon>Suessiales</taxon>
        <taxon>Symbiodiniaceae</taxon>
        <taxon>Cladocopium</taxon>
    </lineage>
</organism>
<name>A0A9P1GIX9_9DINO</name>
<dbReference type="EMBL" id="CAMXCT020005302">
    <property type="protein sequence ID" value="CAL1165344.1"/>
    <property type="molecule type" value="Genomic_DNA"/>
</dbReference>
<dbReference type="EMBL" id="CAMXCT010005302">
    <property type="protein sequence ID" value="CAI4011969.1"/>
    <property type="molecule type" value="Genomic_DNA"/>
</dbReference>
<feature type="non-terminal residue" evidence="1">
    <location>
        <position position="1"/>
    </location>
</feature>
<dbReference type="SUPFAM" id="SSF50156">
    <property type="entry name" value="PDZ domain-like"/>
    <property type="match status" value="1"/>
</dbReference>
<evidence type="ECO:0000313" key="3">
    <source>
        <dbReference type="Proteomes" id="UP001152797"/>
    </source>
</evidence>
<gene>
    <name evidence="1" type="ORF">C1SCF055_LOCUS37083</name>
</gene>
<dbReference type="AlphaFoldDB" id="A0A9P1GIX9"/>
<comment type="caution">
    <text evidence="1">The sequence shown here is derived from an EMBL/GenBank/DDBJ whole genome shotgun (WGS) entry which is preliminary data.</text>
</comment>
<dbReference type="Proteomes" id="UP001152797">
    <property type="component" value="Unassembled WGS sequence"/>
</dbReference>
<accession>A0A9P1GIX9</accession>
<sequence length="267" mass="29419">DKLTETRAKAAELSIRCSKMEESSSSLSRPQFGIRVKKLQRTTGVARDLALKCRIAQARRDLLGRLARQLTSDAFLQGASAVLAIVFDVNREVREVKEWNEVLSRSVREAMQKKVPEVSNCCVSWDIDNDQLILYILNPSSNFESEFAIHSDGTCQLAPVVEAAIRAELGNSELTLGVSPKASRRFNAAQIDTPLDLLSLGIHFHGLQGSALTIDWVEPARWADVFGLKMDDVIIFANQRSTAEMTLSQIPLHAEGGGLKLCVSRAV</sequence>
<reference evidence="1" key="1">
    <citation type="submission" date="2022-10" db="EMBL/GenBank/DDBJ databases">
        <authorList>
            <person name="Chen Y."/>
            <person name="Dougan E. K."/>
            <person name="Chan C."/>
            <person name="Rhodes N."/>
            <person name="Thang M."/>
        </authorList>
    </citation>
    <scope>NUCLEOTIDE SEQUENCE</scope>
</reference>